<evidence type="ECO:0000313" key="2">
    <source>
        <dbReference type="Proteomes" id="UP001196068"/>
    </source>
</evidence>
<reference evidence="1" key="2">
    <citation type="journal article" date="2021" name="Syst. Appl. Microbiol.">
        <title>Roseomonas hellenica sp. nov., isolated from roots of wild-growing Alkanna tinctoria.</title>
        <authorList>
            <person name="Rat A."/>
            <person name="Naranjo H.D."/>
            <person name="Lebbe L."/>
            <person name="Cnockaert M."/>
            <person name="Krigas N."/>
            <person name="Grigoriadou K."/>
            <person name="Maloupa E."/>
            <person name="Willems A."/>
        </authorList>
    </citation>
    <scope>NUCLEOTIDE SEQUENCE</scope>
    <source>
        <strain evidence="1">LMG 28251</strain>
    </source>
</reference>
<dbReference type="EMBL" id="JAAEDH010000031">
    <property type="protein sequence ID" value="MBR0657344.1"/>
    <property type="molecule type" value="Genomic_DNA"/>
</dbReference>
<dbReference type="AlphaFoldDB" id="A0AAF1KPD1"/>
<keyword evidence="2" id="KW-1185">Reference proteome</keyword>
<dbReference type="RefSeq" id="WP_211876207.1">
    <property type="nucleotide sequence ID" value="NZ_JAAEDH010000031.1"/>
</dbReference>
<name>A0AAF1KPD1_9PROT</name>
<comment type="caution">
    <text evidence="1">The sequence shown here is derived from an EMBL/GenBank/DDBJ whole genome shotgun (WGS) entry which is preliminary data.</text>
</comment>
<gene>
    <name evidence="1" type="ORF">GXW79_19875</name>
</gene>
<dbReference type="Proteomes" id="UP001196068">
    <property type="component" value="Unassembled WGS sequence"/>
</dbReference>
<evidence type="ECO:0000313" key="1">
    <source>
        <dbReference type="EMBL" id="MBR0657344.1"/>
    </source>
</evidence>
<proteinExistence type="predicted"/>
<sequence>MATAINESYWIDKRLRDEAEGYQFNTDGSSRMIADPNPNAAMRNPLGLFDRNGGLVISRRVELAEDNLMFRFAAKKYLGGDPATLKTLLNSPWWMEEDRMRLLLDRARTAGAGLIQMARNQLALPVEWTDCDIIVSARIKPGVLLAAHAGPGRTVSVASGRYTIPGREAPHLHIDQIYLPGLGPQGGNRAKGMANAEAWFDLATLRSYDPAARGFNP</sequence>
<reference evidence="1" key="1">
    <citation type="submission" date="2020-01" db="EMBL/GenBank/DDBJ databases">
        <authorList>
            <person name="Rat A."/>
        </authorList>
    </citation>
    <scope>NUCLEOTIDE SEQUENCE</scope>
    <source>
        <strain evidence="1">LMG 28251</strain>
    </source>
</reference>
<accession>A0AAF1KPD1</accession>
<protein>
    <submittedName>
        <fullName evidence="1">Uncharacterized protein</fullName>
    </submittedName>
</protein>
<organism evidence="1 2">
    <name type="scientific">Plastoroseomonas arctica</name>
    <dbReference type="NCBI Taxonomy" id="1509237"/>
    <lineage>
        <taxon>Bacteria</taxon>
        <taxon>Pseudomonadati</taxon>
        <taxon>Pseudomonadota</taxon>
        <taxon>Alphaproteobacteria</taxon>
        <taxon>Acetobacterales</taxon>
        <taxon>Acetobacteraceae</taxon>
        <taxon>Plastoroseomonas</taxon>
    </lineage>
</organism>